<dbReference type="InterPro" id="IPR025536">
    <property type="entry name" value="DUF4422"/>
</dbReference>
<accession>A0A0R1UW00</accession>
<dbReference type="PATRIC" id="fig|1423753.3.peg.790"/>
<keyword evidence="3" id="KW-1185">Reference proteome</keyword>
<evidence type="ECO:0000259" key="1">
    <source>
        <dbReference type="Pfam" id="PF14393"/>
    </source>
</evidence>
<organism evidence="2 3">
    <name type="scientific">Levilactobacillus hammesii DSM 16381</name>
    <dbReference type="NCBI Taxonomy" id="1423753"/>
    <lineage>
        <taxon>Bacteria</taxon>
        <taxon>Bacillati</taxon>
        <taxon>Bacillota</taxon>
        <taxon>Bacilli</taxon>
        <taxon>Lactobacillales</taxon>
        <taxon>Lactobacillaceae</taxon>
        <taxon>Levilactobacillus</taxon>
    </lineage>
</organism>
<dbReference type="AlphaFoldDB" id="A0A0R1UW00"/>
<sequence>MVHTSFEGVLIIKVKILVAAHKAFPMPDDKTLYLPVLVGAKQNYRSGITYQRDDEGKNISYKNTNYNELTAVYWAWKNLTGVDAIGLVHYRRMFFLKRSRKLEDVLKLSDVTHMLEKYDVVLPNVRKYYIESNYSHYVHAHEKMPLLKLREVISDTCPDYLISFDDVMRRRQAHMFNMFIMKREKFDDYCKWIFEVLHQLEIRIDISGYSDQEKRVFGYLSELLMDVWIDKNEINYGEVQWRQLGKRHPVKKVFFFMLRKLNLGGKVTHF</sequence>
<feature type="domain" description="DUF4422" evidence="1">
    <location>
        <begin position="15"/>
        <end position="232"/>
    </location>
</feature>
<dbReference type="Pfam" id="PF14393">
    <property type="entry name" value="DUF4422"/>
    <property type="match status" value="1"/>
</dbReference>
<dbReference type="Proteomes" id="UP000051580">
    <property type="component" value="Unassembled WGS sequence"/>
</dbReference>
<comment type="caution">
    <text evidence="2">The sequence shown here is derived from an EMBL/GenBank/DDBJ whole genome shotgun (WGS) entry which is preliminary data.</text>
</comment>
<proteinExistence type="predicted"/>
<dbReference type="STRING" id="1423753.FD28_GL000755"/>
<protein>
    <recommendedName>
        <fullName evidence="1">DUF4422 domain-containing protein</fullName>
    </recommendedName>
</protein>
<reference evidence="2 3" key="1">
    <citation type="journal article" date="2015" name="Genome Announc.">
        <title>Expanding the biotechnology potential of lactobacilli through comparative genomics of 213 strains and associated genera.</title>
        <authorList>
            <person name="Sun Z."/>
            <person name="Harris H.M."/>
            <person name="McCann A."/>
            <person name="Guo C."/>
            <person name="Argimon S."/>
            <person name="Zhang W."/>
            <person name="Yang X."/>
            <person name="Jeffery I.B."/>
            <person name="Cooney J.C."/>
            <person name="Kagawa T.F."/>
            <person name="Liu W."/>
            <person name="Song Y."/>
            <person name="Salvetti E."/>
            <person name="Wrobel A."/>
            <person name="Rasinkangas P."/>
            <person name="Parkhill J."/>
            <person name="Rea M.C."/>
            <person name="O'Sullivan O."/>
            <person name="Ritari J."/>
            <person name="Douillard F.P."/>
            <person name="Paul Ross R."/>
            <person name="Yang R."/>
            <person name="Briner A.E."/>
            <person name="Felis G.E."/>
            <person name="de Vos W.M."/>
            <person name="Barrangou R."/>
            <person name="Klaenhammer T.R."/>
            <person name="Caufield P.W."/>
            <person name="Cui Y."/>
            <person name="Zhang H."/>
            <person name="O'Toole P.W."/>
        </authorList>
    </citation>
    <scope>NUCLEOTIDE SEQUENCE [LARGE SCALE GENOMIC DNA]</scope>
    <source>
        <strain evidence="2 3">DSM 16381</strain>
    </source>
</reference>
<name>A0A0R1UW00_9LACO</name>
<evidence type="ECO:0000313" key="2">
    <source>
        <dbReference type="EMBL" id="KRL94203.1"/>
    </source>
</evidence>
<gene>
    <name evidence="2" type="ORF">FD28_GL000755</name>
</gene>
<dbReference type="EMBL" id="AZFS01000060">
    <property type="protein sequence ID" value="KRL94203.1"/>
    <property type="molecule type" value="Genomic_DNA"/>
</dbReference>
<evidence type="ECO:0000313" key="3">
    <source>
        <dbReference type="Proteomes" id="UP000051580"/>
    </source>
</evidence>